<evidence type="ECO:0000313" key="1">
    <source>
        <dbReference type="EnsemblMetazoa" id="tetur01g17024.1"/>
    </source>
</evidence>
<dbReference type="Proteomes" id="UP000015104">
    <property type="component" value="Unassembled WGS sequence"/>
</dbReference>
<accession>A0A158P4A9</accession>
<dbReference type="EnsemblMetazoa" id="tetur01g17024.1">
    <property type="protein sequence ID" value="tetur01g17024.1"/>
    <property type="gene ID" value="tetur01g17024"/>
</dbReference>
<organism evidence="1 2">
    <name type="scientific">Tetranychus urticae</name>
    <name type="common">Two-spotted spider mite</name>
    <dbReference type="NCBI Taxonomy" id="32264"/>
    <lineage>
        <taxon>Eukaryota</taxon>
        <taxon>Metazoa</taxon>
        <taxon>Ecdysozoa</taxon>
        <taxon>Arthropoda</taxon>
        <taxon>Chelicerata</taxon>
        <taxon>Arachnida</taxon>
        <taxon>Acari</taxon>
        <taxon>Acariformes</taxon>
        <taxon>Trombidiformes</taxon>
        <taxon>Prostigmata</taxon>
        <taxon>Eleutherengona</taxon>
        <taxon>Raphignathae</taxon>
        <taxon>Tetranychoidea</taxon>
        <taxon>Tetranychidae</taxon>
        <taxon>Tetranychus</taxon>
    </lineage>
</organism>
<reference evidence="1" key="2">
    <citation type="submission" date="2016-04" db="UniProtKB">
        <authorList>
            <consortium name="EnsemblMetazoa"/>
        </authorList>
    </citation>
    <scope>IDENTIFICATION</scope>
</reference>
<protein>
    <submittedName>
        <fullName evidence="1">Uncharacterized protein</fullName>
    </submittedName>
</protein>
<name>A0A158P4A9_TETUR</name>
<sequence>MSNTLNLAEHTESVKGVHYIIYLQGKLTSAKFWKFYIQIIYSVEGVEMTSKIPFKLFNEIRKKLKTETEIKYNHKEFTYVLTKSGTLDIRYRNAHFSWPSDLLSIIRESSFKDKFAKVLRKCNFPFEGIHENNILSWKDNQDIINDDDSETYTFPISTFHLTNTDTYHLSIEASTSQNSNRWFAKIMLTLSAKNNSRYSGTMYFNTIDFLAIRDFFIEYLRDESKFFTILPSKKSIQITKEDSGNLNFEIDGQKMIFYPEYIKYLAQGVYMQKMSQTMTCLNYEMTPQPITRWWFKEGSLIMDVGVDRFNDRVNTI</sequence>
<dbReference type="EMBL" id="CAEY01000437">
    <property type="status" value="NOT_ANNOTATED_CDS"/>
    <property type="molecule type" value="Genomic_DNA"/>
</dbReference>
<reference evidence="2" key="1">
    <citation type="submission" date="2011-08" db="EMBL/GenBank/DDBJ databases">
        <authorList>
            <person name="Rombauts S."/>
        </authorList>
    </citation>
    <scope>NUCLEOTIDE SEQUENCE</scope>
    <source>
        <strain evidence="2">London</strain>
    </source>
</reference>
<evidence type="ECO:0000313" key="2">
    <source>
        <dbReference type="Proteomes" id="UP000015104"/>
    </source>
</evidence>
<proteinExistence type="predicted"/>
<keyword evidence="2" id="KW-1185">Reference proteome</keyword>
<dbReference type="AlphaFoldDB" id="A0A158P4A9"/>